<evidence type="ECO:0000259" key="1">
    <source>
        <dbReference type="PROSITE" id="PS50097"/>
    </source>
</evidence>
<feature type="domain" description="BTB" evidence="1">
    <location>
        <begin position="23"/>
        <end position="91"/>
    </location>
</feature>
<reference evidence="2" key="1">
    <citation type="submission" date="2022-10" db="EMBL/GenBank/DDBJ databases">
        <title>Novel sulphate-reducing endosymbionts in the free-living metamonad Anaeramoeba.</title>
        <authorList>
            <person name="Jerlstrom-Hultqvist J."/>
            <person name="Cepicka I."/>
            <person name="Gallot-Lavallee L."/>
            <person name="Salas-Leiva D."/>
            <person name="Curtis B.A."/>
            <person name="Zahonova K."/>
            <person name="Pipaliya S."/>
            <person name="Dacks J."/>
            <person name="Roger A.J."/>
        </authorList>
    </citation>
    <scope>NUCLEOTIDE SEQUENCE</scope>
    <source>
        <strain evidence="2">BMAN</strain>
    </source>
</reference>
<keyword evidence="3" id="KW-1185">Reference proteome</keyword>
<dbReference type="Pfam" id="PF00651">
    <property type="entry name" value="BTB"/>
    <property type="match status" value="1"/>
</dbReference>
<dbReference type="PROSITE" id="PS50097">
    <property type="entry name" value="BTB"/>
    <property type="match status" value="1"/>
</dbReference>
<dbReference type="PANTHER" id="PTHR24413">
    <property type="entry name" value="SPECKLE-TYPE POZ PROTEIN"/>
    <property type="match status" value="1"/>
</dbReference>
<dbReference type="AlphaFoldDB" id="A0A9Q0LNQ3"/>
<dbReference type="InterPro" id="IPR011333">
    <property type="entry name" value="SKP1/BTB/POZ_sf"/>
</dbReference>
<sequence length="126" mass="15275">MIKKGRKGIIKDLSKLYEKEETKNFKIICSNEKEIKVHKLILIIRSELFKAMFELNIQDSTNQVHDYSKKRNETIQQFIYFLYHDEFKIEINKNKNYEEINEELEDIKDYFQLNPNSIIDLILNKI</sequence>
<dbReference type="OrthoDB" id="194358at2759"/>
<name>A0A9Q0LNQ3_ANAIG</name>
<accession>A0A9Q0LNQ3</accession>
<proteinExistence type="predicted"/>
<dbReference type="CDD" id="cd18186">
    <property type="entry name" value="BTB_POZ_ZBTB_KLHL-like"/>
    <property type="match status" value="1"/>
</dbReference>
<gene>
    <name evidence="2" type="ORF">M0811_01111</name>
</gene>
<dbReference type="Proteomes" id="UP001149090">
    <property type="component" value="Unassembled WGS sequence"/>
</dbReference>
<dbReference type="SUPFAM" id="SSF54695">
    <property type="entry name" value="POZ domain"/>
    <property type="match status" value="1"/>
</dbReference>
<protein>
    <submittedName>
        <fullName evidence="2">Speckle-type poz protein</fullName>
    </submittedName>
</protein>
<dbReference type="Gene3D" id="3.30.710.10">
    <property type="entry name" value="Potassium Channel Kv1.1, Chain A"/>
    <property type="match status" value="1"/>
</dbReference>
<dbReference type="EMBL" id="JAPDFW010000070">
    <property type="protein sequence ID" value="KAJ5074480.1"/>
    <property type="molecule type" value="Genomic_DNA"/>
</dbReference>
<evidence type="ECO:0000313" key="3">
    <source>
        <dbReference type="Proteomes" id="UP001149090"/>
    </source>
</evidence>
<organism evidence="2 3">
    <name type="scientific">Anaeramoeba ignava</name>
    <name type="common">Anaerobic marine amoeba</name>
    <dbReference type="NCBI Taxonomy" id="1746090"/>
    <lineage>
        <taxon>Eukaryota</taxon>
        <taxon>Metamonada</taxon>
        <taxon>Anaeramoebidae</taxon>
        <taxon>Anaeramoeba</taxon>
    </lineage>
</organism>
<evidence type="ECO:0000313" key="2">
    <source>
        <dbReference type="EMBL" id="KAJ5074480.1"/>
    </source>
</evidence>
<dbReference type="InterPro" id="IPR000210">
    <property type="entry name" value="BTB/POZ_dom"/>
</dbReference>
<comment type="caution">
    <text evidence="2">The sequence shown here is derived from an EMBL/GenBank/DDBJ whole genome shotgun (WGS) entry which is preliminary data.</text>
</comment>